<protein>
    <recommendedName>
        <fullName evidence="3">DUF742 domain-containing protein</fullName>
    </recommendedName>
</protein>
<dbReference type="RefSeq" id="WP_281900110.1">
    <property type="nucleotide sequence ID" value="NZ_BSDI01000030.1"/>
</dbReference>
<evidence type="ECO:0000313" key="1">
    <source>
        <dbReference type="EMBL" id="GLI00035.1"/>
    </source>
</evidence>
<organism evidence="1 2">
    <name type="scientific">Phytohabitans aurantiacus</name>
    <dbReference type="NCBI Taxonomy" id="3016789"/>
    <lineage>
        <taxon>Bacteria</taxon>
        <taxon>Bacillati</taxon>
        <taxon>Actinomycetota</taxon>
        <taxon>Actinomycetes</taxon>
        <taxon>Micromonosporales</taxon>
        <taxon>Micromonosporaceae</taxon>
    </lineage>
</organism>
<comment type="caution">
    <text evidence="1">The sequence shown here is derived from an EMBL/GenBank/DDBJ whole genome shotgun (WGS) entry which is preliminary data.</text>
</comment>
<dbReference type="Proteomes" id="UP001144280">
    <property type="component" value="Unassembled WGS sequence"/>
</dbReference>
<dbReference type="InterPro" id="IPR007995">
    <property type="entry name" value="DUF742"/>
</dbReference>
<evidence type="ECO:0000313" key="2">
    <source>
        <dbReference type="Proteomes" id="UP001144280"/>
    </source>
</evidence>
<accession>A0ABQ5R257</accession>
<evidence type="ECO:0008006" key="3">
    <source>
        <dbReference type="Google" id="ProtNLM"/>
    </source>
</evidence>
<gene>
    <name evidence="1" type="ORF">Pa4123_53110</name>
</gene>
<sequence>MPTNGSGLPHHDWLDDDAGPVVRPYTVTGGRVRPVTGGFDLLAFVLAAPGATRAPEAAQLQPEHRAILALAREPISVAEIAAGLDLVVGVVRVLLGDLLASGLIALHEPSAMAHLPDDDILQAVVNGLRAL</sequence>
<keyword evidence="2" id="KW-1185">Reference proteome</keyword>
<dbReference type="Pfam" id="PF05331">
    <property type="entry name" value="DUF742"/>
    <property type="match status" value="1"/>
</dbReference>
<dbReference type="PANTHER" id="PTHR36221:SF1">
    <property type="entry name" value="DUF742 DOMAIN-CONTAINING PROTEIN"/>
    <property type="match status" value="1"/>
</dbReference>
<reference evidence="1" key="1">
    <citation type="submission" date="2022-12" db="EMBL/GenBank/DDBJ databases">
        <title>New Phytohabitans aurantiacus sp. RD004123 nov., an actinomycete isolated from soil.</title>
        <authorList>
            <person name="Triningsih D.W."/>
            <person name="Harunari E."/>
            <person name="Igarashi Y."/>
        </authorList>
    </citation>
    <scope>NUCLEOTIDE SEQUENCE</scope>
    <source>
        <strain evidence="1">RD004123</strain>
    </source>
</reference>
<dbReference type="EMBL" id="BSDI01000030">
    <property type="protein sequence ID" value="GLI00035.1"/>
    <property type="molecule type" value="Genomic_DNA"/>
</dbReference>
<name>A0ABQ5R257_9ACTN</name>
<dbReference type="PANTHER" id="PTHR36221">
    <property type="entry name" value="DUF742 DOMAIN-CONTAINING PROTEIN"/>
    <property type="match status" value="1"/>
</dbReference>
<proteinExistence type="predicted"/>